<accession>A0A9Q0FRG1</accession>
<dbReference type="Gene3D" id="1.20.1280.50">
    <property type="match status" value="1"/>
</dbReference>
<dbReference type="InterPro" id="IPR050232">
    <property type="entry name" value="FBL13/AtMIF1-like"/>
</dbReference>
<dbReference type="PANTHER" id="PTHR31900:SF30">
    <property type="entry name" value="SUPERFAMILY PROTEIN, PUTATIVE-RELATED"/>
    <property type="match status" value="1"/>
</dbReference>
<dbReference type="InterPro" id="IPR036047">
    <property type="entry name" value="F-box-like_dom_sf"/>
</dbReference>
<dbReference type="PROSITE" id="PS50181">
    <property type="entry name" value="FBOX"/>
    <property type="match status" value="1"/>
</dbReference>
<name>A0A9Q0FRG1_9ROSI</name>
<dbReference type="Gene3D" id="3.80.10.10">
    <property type="entry name" value="Ribonuclease Inhibitor"/>
    <property type="match status" value="1"/>
</dbReference>
<dbReference type="InterPro" id="IPR001810">
    <property type="entry name" value="F-box_dom"/>
</dbReference>
<dbReference type="EMBL" id="JAKUCV010004460">
    <property type="protein sequence ID" value="KAJ4835295.1"/>
    <property type="molecule type" value="Genomic_DNA"/>
</dbReference>
<dbReference type="AlphaFoldDB" id="A0A9Q0FRG1"/>
<gene>
    <name evidence="2" type="ORF">Tsubulata_030377</name>
</gene>
<organism evidence="2 3">
    <name type="scientific">Turnera subulata</name>
    <dbReference type="NCBI Taxonomy" id="218843"/>
    <lineage>
        <taxon>Eukaryota</taxon>
        <taxon>Viridiplantae</taxon>
        <taxon>Streptophyta</taxon>
        <taxon>Embryophyta</taxon>
        <taxon>Tracheophyta</taxon>
        <taxon>Spermatophyta</taxon>
        <taxon>Magnoliopsida</taxon>
        <taxon>eudicotyledons</taxon>
        <taxon>Gunneridae</taxon>
        <taxon>Pentapetalae</taxon>
        <taxon>rosids</taxon>
        <taxon>fabids</taxon>
        <taxon>Malpighiales</taxon>
        <taxon>Passifloraceae</taxon>
        <taxon>Turnera</taxon>
    </lineage>
</organism>
<evidence type="ECO:0000259" key="1">
    <source>
        <dbReference type="PROSITE" id="PS50181"/>
    </source>
</evidence>
<dbReference type="InterPro" id="IPR053781">
    <property type="entry name" value="F-box_AtFBL13-like"/>
</dbReference>
<dbReference type="Proteomes" id="UP001141552">
    <property type="component" value="Unassembled WGS sequence"/>
</dbReference>
<protein>
    <recommendedName>
        <fullName evidence="1">F-box domain-containing protein</fullName>
    </recommendedName>
</protein>
<comment type="caution">
    <text evidence="2">The sequence shown here is derived from an EMBL/GenBank/DDBJ whole genome shotgun (WGS) entry which is preliminary data.</text>
</comment>
<dbReference type="OrthoDB" id="1939276at2759"/>
<dbReference type="Pfam" id="PF12937">
    <property type="entry name" value="F-box-like"/>
    <property type="match status" value="1"/>
</dbReference>
<sequence length="497" mass="57528">MAAVHPEPINHLALTLSQRLDLLKSSATSISSATADAASAVAATTTTARDFNDLPDDVLLHILGYLPSTKEAIQASLISRRWRNLWLHLPNLLFPKTNNLKTGTEKTLRASATFIHRALALRSPHPPQIQKFYIQYQSSYDYPLPSSIERMRDMESWVYYAIHHDVQELDLDLSAFRYCYYHFYSGIFMLTRIKCLTSLRLQGFRFSGLDVSDLLSCCENLESFSLGDIYELSSRDSVIKIHSLKLKKLNLGFYCNRTQSLEIDCPNLTSLVMTHFVVREVHFKDVSSLDSATVYFWHQYYEQWESVVKSLVHHVKHLGTRNWGLQAPSKHGLLESLVCNLKHLEIRTGYSKFEVLDLASFLQLFPNLESLVLESPSDDFRNKRHYRVPDYRYPQLEASEWKAILEQPIHLQLPSLKLVKIKDFRQTTQEVIFLSYLLLHGHALEKIVLDRPEEKGNFTVQPIVLRRKPKKMRVKDGDMKKFELSVRNSEIIIFVRN</sequence>
<evidence type="ECO:0000313" key="3">
    <source>
        <dbReference type="Proteomes" id="UP001141552"/>
    </source>
</evidence>
<dbReference type="CDD" id="cd22160">
    <property type="entry name" value="F-box_AtFBL13-like"/>
    <property type="match status" value="1"/>
</dbReference>
<dbReference type="SMART" id="SM00256">
    <property type="entry name" value="FBOX"/>
    <property type="match status" value="1"/>
</dbReference>
<dbReference type="SUPFAM" id="SSF52047">
    <property type="entry name" value="RNI-like"/>
    <property type="match status" value="1"/>
</dbReference>
<dbReference type="InterPro" id="IPR055357">
    <property type="entry name" value="LRR_At1g61320_AtMIF1"/>
</dbReference>
<reference evidence="2" key="2">
    <citation type="journal article" date="2023" name="Plants (Basel)">
        <title>Annotation of the Turnera subulata (Passifloraceae) Draft Genome Reveals the S-Locus Evolved after the Divergence of Turneroideae from Passifloroideae in a Stepwise Manner.</title>
        <authorList>
            <person name="Henning P.M."/>
            <person name="Roalson E.H."/>
            <person name="Mir W."/>
            <person name="McCubbin A.G."/>
            <person name="Shore J.S."/>
        </authorList>
    </citation>
    <scope>NUCLEOTIDE SEQUENCE</scope>
    <source>
        <strain evidence="2">F60SS</strain>
    </source>
</reference>
<dbReference type="PANTHER" id="PTHR31900">
    <property type="entry name" value="F-BOX/RNI SUPERFAMILY PROTEIN-RELATED"/>
    <property type="match status" value="1"/>
</dbReference>
<reference evidence="2" key="1">
    <citation type="submission" date="2022-02" db="EMBL/GenBank/DDBJ databases">
        <authorList>
            <person name="Henning P.M."/>
            <person name="McCubbin A.G."/>
            <person name="Shore J.S."/>
        </authorList>
    </citation>
    <scope>NUCLEOTIDE SEQUENCE</scope>
    <source>
        <strain evidence="2">F60SS</strain>
        <tissue evidence="2">Leaves</tissue>
    </source>
</reference>
<proteinExistence type="predicted"/>
<dbReference type="SUPFAM" id="SSF81383">
    <property type="entry name" value="F-box domain"/>
    <property type="match status" value="1"/>
</dbReference>
<dbReference type="Pfam" id="PF23622">
    <property type="entry name" value="LRR_At1g61320_AtMIF1"/>
    <property type="match status" value="1"/>
</dbReference>
<dbReference type="InterPro" id="IPR032675">
    <property type="entry name" value="LRR_dom_sf"/>
</dbReference>
<feature type="domain" description="F-box" evidence="1">
    <location>
        <begin position="48"/>
        <end position="97"/>
    </location>
</feature>
<keyword evidence="3" id="KW-1185">Reference proteome</keyword>
<evidence type="ECO:0000313" key="2">
    <source>
        <dbReference type="EMBL" id="KAJ4835295.1"/>
    </source>
</evidence>